<dbReference type="GO" id="GO:2000762">
    <property type="term" value="P:regulation of phenylpropanoid metabolic process"/>
    <property type="evidence" value="ECO:0007669"/>
    <property type="project" value="InterPro"/>
</dbReference>
<dbReference type="EMBL" id="BSYO01000021">
    <property type="protein sequence ID" value="GMH20018.1"/>
    <property type="molecule type" value="Genomic_DNA"/>
</dbReference>
<evidence type="ECO:0000313" key="3">
    <source>
        <dbReference type="Proteomes" id="UP001279734"/>
    </source>
</evidence>
<protein>
    <recommendedName>
        <fullName evidence="4">Mediator of RNA polymerase II transcription subunit 33A</fullName>
    </recommendedName>
</protein>
<evidence type="ECO:0000256" key="1">
    <source>
        <dbReference type="SAM" id="Phobius"/>
    </source>
</evidence>
<name>A0AAD3SZ80_NEPGR</name>
<keyword evidence="1" id="KW-1133">Transmembrane helix</keyword>
<organism evidence="2 3">
    <name type="scientific">Nepenthes gracilis</name>
    <name type="common">Slender pitcher plant</name>
    <dbReference type="NCBI Taxonomy" id="150966"/>
    <lineage>
        <taxon>Eukaryota</taxon>
        <taxon>Viridiplantae</taxon>
        <taxon>Streptophyta</taxon>
        <taxon>Embryophyta</taxon>
        <taxon>Tracheophyta</taxon>
        <taxon>Spermatophyta</taxon>
        <taxon>Magnoliopsida</taxon>
        <taxon>eudicotyledons</taxon>
        <taxon>Gunneridae</taxon>
        <taxon>Pentapetalae</taxon>
        <taxon>Caryophyllales</taxon>
        <taxon>Nepenthaceae</taxon>
        <taxon>Nepenthes</taxon>
    </lineage>
</organism>
<keyword evidence="1" id="KW-0472">Membrane</keyword>
<dbReference type="PANTHER" id="PTHR33739:SF5">
    <property type="entry name" value="MEDIATOR OF RNA POLYMERASE II TRANSCRIPTION SUBUNIT 33A"/>
    <property type="match status" value="1"/>
</dbReference>
<sequence length="1327" mass="144718">MAVLIQDSSIWENAIEQTKAAQEKGSDPLLWAIQLYSNLSSAGVSIPSIDLAHLLVSYIFWDNNVPAAWKFLERALVMKIVPPMLVLALLSTRVIPYRHSQPTAYRLYMELLKRHAFSFVSEINGADYKQVMTSIEPVLHLSQIFGLRTSEPGIVLVEFIFTIVWQLLDASLDDEGLLELTPEKKPMWATEIQEMDIDSCDRYDEKGLEHLERLRSMNTVMSVEIIEQFFQNRVTSRILCLACQNLPTHWESFIQHVWLLGTNSLALRNSTNTSPEKLLKLISDPHNVLSQDRKRSSMEEFDTMMASGLLASSAGLSDGANPPVVWLPLDLVLEDAMDGSQVMTTSAVEIIAGLVKSLQAINGTSWHDTFLALWIAVLRLLQRERDPIEGPVPHLDTRMCMLLSITTLVVADLIDEEENPLEATKCGSTNHWKEKQVPRKRRNDLISCLQLLGDYQTLLVPPQSVISAANLAAAKAMMFVSGINVGSGYFECIKATDLPINCSGNIRHLIIEACIARNLLDTSAYFWPGYVNDQLNHIPDTLSYQVPGWSSFMKGAPLTPLMINAMVATPASSLAELEQIFELALNGSDDEKISAATILCGSSLIRGWNVQEHTAYFITRLLSPSVPADYSGANSHLIAYAQMLNVLLVGIASVDCVQIFSLHGLVPQLAGSLMPICEVFGSCVPNVSWTLTTGEEISSHAVFSNAFALLLKLWRFNYPPLECGVGDVPPVGSQLTPEFLLLVRNSHLPSSGNAQKDRNKRRLSTVACSSSPEPIFVDSFPKLKNWYRQHQACIASTLSGLIHGTPVHQIVDGLLGMMFRRIINKGSQSVVSLTSGSSSSSGPGTEDCPFRPKLPAWDILEAVPFVVDAALTACAHGQLSPRDLATGLKDLADFLPASLATIVSYFSAEVTRGVWKPVLMNGTDWPSPAANLSKVEEQIKRIIAATGVDVPSLSAGGGSPATLPLPLAAFTSLTITYKLDKASERFLNLAGPALESLAAGCPWPCMPIVASLWTQKVKRWSDFLIFSASRTVFLHNNDAVVQLLKSCFAVALGLSASPISSGGSVGALLGHGFGSDFYGGISPVAPGILYLRVYRSIRDIMFLAEQIVSLLMQTVREIACAKFSTERRDKIRKAKTGMRYGQVSLAAAMTRVKIAASLGATLLWLSGGSGLVQCVIKETLPSWFISVHRSEHEEEYGGMVSVLGGYALAYFAVLCGAFAWGIDSSSSASKRRPRILGHHMKFLASALDGKISLGCDSVVWRAYVYGFVSLVARCMPNWVVEVDVAVLKRFSKGLQRCNAEELALILLAVGGVGTMAAAAELIIETNT</sequence>
<keyword evidence="3" id="KW-1185">Reference proteome</keyword>
<comment type="caution">
    <text evidence="2">The sequence shown here is derived from an EMBL/GenBank/DDBJ whole genome shotgun (WGS) entry which is preliminary data.</text>
</comment>
<dbReference type="InterPro" id="IPR039638">
    <property type="entry name" value="MED33A/B"/>
</dbReference>
<proteinExistence type="predicted"/>
<gene>
    <name evidence="2" type="ORF">Nepgr_021859</name>
</gene>
<dbReference type="Proteomes" id="UP001279734">
    <property type="component" value="Unassembled WGS sequence"/>
</dbReference>
<evidence type="ECO:0008006" key="4">
    <source>
        <dbReference type="Google" id="ProtNLM"/>
    </source>
</evidence>
<evidence type="ECO:0000313" key="2">
    <source>
        <dbReference type="EMBL" id="GMH20018.1"/>
    </source>
</evidence>
<keyword evidence="1" id="KW-0812">Transmembrane</keyword>
<feature type="transmembrane region" description="Helical" evidence="1">
    <location>
        <begin position="1302"/>
        <end position="1323"/>
    </location>
</feature>
<reference evidence="2" key="1">
    <citation type="submission" date="2023-05" db="EMBL/GenBank/DDBJ databases">
        <title>Nepenthes gracilis genome sequencing.</title>
        <authorList>
            <person name="Fukushima K."/>
        </authorList>
    </citation>
    <scope>NUCLEOTIDE SEQUENCE</scope>
    <source>
        <strain evidence="2">SING2019-196</strain>
    </source>
</reference>
<accession>A0AAD3SZ80</accession>
<dbReference type="PANTHER" id="PTHR33739">
    <property type="entry name" value="OS07G0681500 PROTEIN"/>
    <property type="match status" value="1"/>
</dbReference>
<feature type="transmembrane region" description="Helical" evidence="1">
    <location>
        <begin position="1196"/>
        <end position="1222"/>
    </location>
</feature>
<dbReference type="GO" id="GO:0016592">
    <property type="term" value="C:mediator complex"/>
    <property type="evidence" value="ECO:0007669"/>
    <property type="project" value="InterPro"/>
</dbReference>